<dbReference type="Proteomes" id="UP000002009">
    <property type="component" value="Chromosome 2"/>
</dbReference>
<dbReference type="RefSeq" id="XP_002500223.1">
    <property type="nucleotide sequence ID" value="XM_002500177.1"/>
</dbReference>
<organism evidence="9 10">
    <name type="scientific">Micromonas commoda (strain RCC299 / NOUM17 / CCMP2709)</name>
    <name type="common">Picoplanktonic green alga</name>
    <dbReference type="NCBI Taxonomy" id="296587"/>
    <lineage>
        <taxon>Eukaryota</taxon>
        <taxon>Viridiplantae</taxon>
        <taxon>Chlorophyta</taxon>
        <taxon>Mamiellophyceae</taxon>
        <taxon>Mamiellales</taxon>
        <taxon>Mamiellaceae</taxon>
        <taxon>Micromonas</taxon>
    </lineage>
</organism>
<keyword evidence="3" id="KW-0479">Metal-binding</keyword>
<dbReference type="EMBL" id="CP001323">
    <property type="protein sequence ID" value="ACO61481.1"/>
    <property type="molecule type" value="Genomic_DNA"/>
</dbReference>
<evidence type="ECO:0000256" key="2">
    <source>
        <dbReference type="ARBA" id="ARBA00012925"/>
    </source>
</evidence>
<dbReference type="KEGG" id="mis:MICPUN_96952"/>
<dbReference type="InParanoid" id="C1DYS9"/>
<feature type="region of interest" description="Disordered" evidence="7">
    <location>
        <begin position="107"/>
        <end position="129"/>
    </location>
</feature>
<evidence type="ECO:0000256" key="3">
    <source>
        <dbReference type="ARBA" id="ARBA00022723"/>
    </source>
</evidence>
<keyword evidence="4" id="KW-0862">Zinc</keyword>
<dbReference type="EC" id="4.2.1.1" evidence="2"/>
<dbReference type="SMR" id="C1DYS9"/>
<name>C1DYS9_MICCC</name>
<dbReference type="GO" id="GO:0008270">
    <property type="term" value="F:zinc ion binding"/>
    <property type="evidence" value="ECO:0007669"/>
    <property type="project" value="InterPro"/>
</dbReference>
<dbReference type="GO" id="GO:0004089">
    <property type="term" value="F:carbonate dehydratase activity"/>
    <property type="evidence" value="ECO:0007669"/>
    <property type="project" value="UniProtKB-EC"/>
</dbReference>
<dbReference type="PROSITE" id="PS51144">
    <property type="entry name" value="ALPHA_CA_2"/>
    <property type="match status" value="1"/>
</dbReference>
<dbReference type="InterPro" id="IPR041891">
    <property type="entry name" value="Alpha_CA_prokaryot-like"/>
</dbReference>
<dbReference type="OrthoDB" id="514232at2759"/>
<dbReference type="OMA" id="YLRTSAC"/>
<dbReference type="SUPFAM" id="SSF51069">
    <property type="entry name" value="Carbonic anhydrase"/>
    <property type="match status" value="1"/>
</dbReference>
<evidence type="ECO:0000256" key="6">
    <source>
        <dbReference type="ARBA" id="ARBA00048348"/>
    </source>
</evidence>
<evidence type="ECO:0000256" key="5">
    <source>
        <dbReference type="ARBA" id="ARBA00023239"/>
    </source>
</evidence>
<dbReference type="CDD" id="cd03124">
    <property type="entry name" value="alpha_CA_prokaryotic_like"/>
    <property type="match status" value="1"/>
</dbReference>
<keyword evidence="5" id="KW-0456">Lyase</keyword>
<evidence type="ECO:0000256" key="4">
    <source>
        <dbReference type="ARBA" id="ARBA00022833"/>
    </source>
</evidence>
<reference evidence="9 10" key="1">
    <citation type="journal article" date="2009" name="Science">
        <title>Green evolution and dynamic adaptations revealed by genomes of the marine picoeukaryotes Micromonas.</title>
        <authorList>
            <person name="Worden A.Z."/>
            <person name="Lee J.H."/>
            <person name="Mock T."/>
            <person name="Rouze P."/>
            <person name="Simmons M.P."/>
            <person name="Aerts A.L."/>
            <person name="Allen A.E."/>
            <person name="Cuvelier M.L."/>
            <person name="Derelle E."/>
            <person name="Everett M.V."/>
            <person name="Foulon E."/>
            <person name="Grimwood J."/>
            <person name="Gundlach H."/>
            <person name="Henrissat B."/>
            <person name="Napoli C."/>
            <person name="McDonald S.M."/>
            <person name="Parker M.S."/>
            <person name="Rombauts S."/>
            <person name="Salamov A."/>
            <person name="Von Dassow P."/>
            <person name="Badger J.H."/>
            <person name="Coutinho P.M."/>
            <person name="Demir E."/>
            <person name="Dubchak I."/>
            <person name="Gentemann C."/>
            <person name="Eikrem W."/>
            <person name="Gready J.E."/>
            <person name="John U."/>
            <person name="Lanier W."/>
            <person name="Lindquist E.A."/>
            <person name="Lucas S."/>
            <person name="Mayer K.F."/>
            <person name="Moreau H."/>
            <person name="Not F."/>
            <person name="Otillar R."/>
            <person name="Panaud O."/>
            <person name="Pangilinan J."/>
            <person name="Paulsen I."/>
            <person name="Piegu B."/>
            <person name="Poliakov A."/>
            <person name="Robbens S."/>
            <person name="Schmutz J."/>
            <person name="Toulza E."/>
            <person name="Wyss T."/>
            <person name="Zelensky A."/>
            <person name="Zhou K."/>
            <person name="Armbrust E.V."/>
            <person name="Bhattacharya D."/>
            <person name="Goodenough U.W."/>
            <person name="Van de Peer Y."/>
            <person name="Grigoriev I.V."/>
        </authorList>
    </citation>
    <scope>NUCLEOTIDE SEQUENCE [LARGE SCALE GENOMIC DNA]</scope>
    <source>
        <strain evidence="10">RCC299 / NOUM17</strain>
    </source>
</reference>
<dbReference type="PANTHER" id="PTHR18952">
    <property type="entry name" value="CARBONIC ANHYDRASE"/>
    <property type="match status" value="1"/>
</dbReference>
<comment type="similarity">
    <text evidence="1">Belongs to the alpha-carbonic anhydrase family.</text>
</comment>
<accession>C1DYS9</accession>
<keyword evidence="10" id="KW-1185">Reference proteome</keyword>
<dbReference type="Gene3D" id="3.10.200.10">
    <property type="entry name" value="Alpha carbonic anhydrase"/>
    <property type="match status" value="1"/>
</dbReference>
<dbReference type="Pfam" id="PF00194">
    <property type="entry name" value="Carb_anhydrase"/>
    <property type="match status" value="1"/>
</dbReference>
<gene>
    <name evidence="9" type="primary">CA</name>
    <name evidence="9" type="ORF">MICPUN_96952</name>
</gene>
<dbReference type="InterPro" id="IPR023561">
    <property type="entry name" value="Carbonic_anhydrase_a-class"/>
</dbReference>
<dbReference type="STRING" id="296587.C1DYS9"/>
<dbReference type="InterPro" id="IPR001148">
    <property type="entry name" value="CA_dom"/>
</dbReference>
<dbReference type="PANTHER" id="PTHR18952:SF265">
    <property type="entry name" value="CARBONIC ANHYDRASE"/>
    <property type="match status" value="1"/>
</dbReference>
<dbReference type="GeneID" id="8240934"/>
<evidence type="ECO:0000256" key="7">
    <source>
        <dbReference type="SAM" id="MobiDB-lite"/>
    </source>
</evidence>
<protein>
    <recommendedName>
        <fullName evidence="2">carbonic anhydrase</fullName>
        <ecNumber evidence="2">4.2.1.1</ecNumber>
    </recommendedName>
</protein>
<sequence length="129" mass="13752">MEMHMVHVSPAGDVAVLGVLFRHADADSPANAEVTKLLAKIAAEGGREKVRVNLGSLYDSSAGFWEWTGSLTTPPCSGNVRWLLQKGTFGVSAAQCEAFRDHVGGFPGNARPTQPLNGRTVLSFDPTRS</sequence>
<evidence type="ECO:0000313" key="9">
    <source>
        <dbReference type="EMBL" id="ACO61481.1"/>
    </source>
</evidence>
<evidence type="ECO:0000259" key="8">
    <source>
        <dbReference type="PROSITE" id="PS51144"/>
    </source>
</evidence>
<dbReference type="AlphaFoldDB" id="C1DYS9"/>
<evidence type="ECO:0000256" key="1">
    <source>
        <dbReference type="ARBA" id="ARBA00010718"/>
    </source>
</evidence>
<comment type="catalytic activity">
    <reaction evidence="6">
        <text>hydrogencarbonate + H(+) = CO2 + H2O</text>
        <dbReference type="Rhea" id="RHEA:10748"/>
        <dbReference type="ChEBI" id="CHEBI:15377"/>
        <dbReference type="ChEBI" id="CHEBI:15378"/>
        <dbReference type="ChEBI" id="CHEBI:16526"/>
        <dbReference type="ChEBI" id="CHEBI:17544"/>
        <dbReference type="EC" id="4.2.1.1"/>
    </reaction>
</comment>
<proteinExistence type="inferred from homology"/>
<dbReference type="SMART" id="SM01057">
    <property type="entry name" value="Carb_anhydrase"/>
    <property type="match status" value="1"/>
</dbReference>
<feature type="domain" description="Alpha-carbonic anhydrase" evidence="8">
    <location>
        <begin position="1"/>
        <end position="125"/>
    </location>
</feature>
<dbReference type="InterPro" id="IPR036398">
    <property type="entry name" value="CA_dom_sf"/>
</dbReference>
<evidence type="ECO:0000313" key="10">
    <source>
        <dbReference type="Proteomes" id="UP000002009"/>
    </source>
</evidence>
<dbReference type="eggNOG" id="KOG0382">
    <property type="taxonomic scope" value="Eukaryota"/>
</dbReference>